<feature type="region of interest" description="Disordered" evidence="1">
    <location>
        <begin position="104"/>
        <end position="134"/>
    </location>
</feature>
<evidence type="ECO:0000256" key="1">
    <source>
        <dbReference type="SAM" id="MobiDB-lite"/>
    </source>
</evidence>
<organism evidence="2 3">
    <name type="scientific">Branchiostoma belcheri</name>
    <name type="common">Amphioxus</name>
    <dbReference type="NCBI Taxonomy" id="7741"/>
    <lineage>
        <taxon>Eukaryota</taxon>
        <taxon>Metazoa</taxon>
        <taxon>Chordata</taxon>
        <taxon>Cephalochordata</taxon>
        <taxon>Leptocardii</taxon>
        <taxon>Amphioxiformes</taxon>
        <taxon>Branchiostomatidae</taxon>
        <taxon>Branchiostoma</taxon>
    </lineage>
</organism>
<evidence type="ECO:0000313" key="3">
    <source>
        <dbReference type="RefSeq" id="XP_019632529.1"/>
    </source>
</evidence>
<evidence type="ECO:0000313" key="2">
    <source>
        <dbReference type="Proteomes" id="UP000515135"/>
    </source>
</evidence>
<dbReference type="KEGG" id="bbel:109476100"/>
<name>A0A6P4ZF30_BRABE</name>
<reference evidence="3" key="1">
    <citation type="submission" date="2025-08" db="UniProtKB">
        <authorList>
            <consortium name="RefSeq"/>
        </authorList>
    </citation>
    <scope>IDENTIFICATION</scope>
    <source>
        <tissue evidence="3">Gonad</tissue>
    </source>
</reference>
<keyword evidence="2" id="KW-1185">Reference proteome</keyword>
<gene>
    <name evidence="3" type="primary">LOC109476100</name>
</gene>
<accession>A0A6P4ZF30</accession>
<dbReference type="Proteomes" id="UP000515135">
    <property type="component" value="Unplaced"/>
</dbReference>
<dbReference type="AlphaFoldDB" id="A0A6P4ZF30"/>
<protein>
    <submittedName>
        <fullName evidence="3">Uncharacterized protein LOC109476100</fullName>
    </submittedName>
</protein>
<sequence>MPKAKAQRKPAAVPRTPTPEERAKELAAVERLRQLGTSKGYNRMSERVASAFIQYRKGGVTNKERRNLAYHSLSGLLTFGLHRAPPGTYYIYSQEVRGAVRDCYPGGEESTGPINSNNRPTKNIDADDLFEDKA</sequence>
<feature type="compositionally biased region" description="Polar residues" evidence="1">
    <location>
        <begin position="112"/>
        <end position="121"/>
    </location>
</feature>
<feature type="region of interest" description="Disordered" evidence="1">
    <location>
        <begin position="1"/>
        <end position="22"/>
    </location>
</feature>
<dbReference type="RefSeq" id="XP_019632529.1">
    <property type="nucleotide sequence ID" value="XM_019776970.1"/>
</dbReference>
<dbReference type="GeneID" id="109476100"/>
<proteinExistence type="predicted"/>
<dbReference type="OrthoDB" id="10057309at2759"/>